<dbReference type="GO" id="GO:0051028">
    <property type="term" value="P:mRNA transport"/>
    <property type="evidence" value="ECO:0007669"/>
    <property type="project" value="UniProtKB-KW"/>
</dbReference>
<evidence type="ECO:0000256" key="4">
    <source>
        <dbReference type="ARBA" id="ARBA00022448"/>
    </source>
</evidence>
<dbReference type="GO" id="GO:0015031">
    <property type="term" value="P:protein transport"/>
    <property type="evidence" value="ECO:0007669"/>
    <property type="project" value="UniProtKB-KW"/>
</dbReference>
<feature type="transmembrane region" description="Helical" evidence="13">
    <location>
        <begin position="205"/>
        <end position="228"/>
    </location>
</feature>
<dbReference type="AlphaFoldDB" id="A0A1B0CH78"/>
<feature type="transmembrane region" description="Helical" evidence="13">
    <location>
        <begin position="248"/>
        <end position="270"/>
    </location>
</feature>
<dbReference type="Pfam" id="PF09531">
    <property type="entry name" value="Ndc1_Nup"/>
    <property type="match status" value="1"/>
</dbReference>
<dbReference type="EMBL" id="AJWK01012087">
    <property type="status" value="NOT_ANNOTATED_CDS"/>
    <property type="molecule type" value="Genomic_DNA"/>
</dbReference>
<evidence type="ECO:0000256" key="7">
    <source>
        <dbReference type="ARBA" id="ARBA00022927"/>
    </source>
</evidence>
<feature type="transmembrane region" description="Helical" evidence="13">
    <location>
        <begin position="17"/>
        <end position="38"/>
    </location>
</feature>
<evidence type="ECO:0000256" key="11">
    <source>
        <dbReference type="ARBA" id="ARBA00023136"/>
    </source>
</evidence>
<accession>A0A1B0CH78</accession>
<keyword evidence="12" id="KW-0539">Nucleus</keyword>
<dbReference type="GO" id="GO:0030674">
    <property type="term" value="F:protein-macromolecule adaptor activity"/>
    <property type="evidence" value="ECO:0007669"/>
    <property type="project" value="TreeGrafter"/>
</dbReference>
<feature type="transmembrane region" description="Helical" evidence="13">
    <location>
        <begin position="147"/>
        <end position="163"/>
    </location>
</feature>
<keyword evidence="9" id="KW-0811">Translocation</keyword>
<dbReference type="PANTHER" id="PTHR13269:SF6">
    <property type="entry name" value="NUCLEOPORIN NDC1"/>
    <property type="match status" value="1"/>
</dbReference>
<comment type="similarity">
    <text evidence="3">Belongs to the NDC1 family.</text>
</comment>
<feature type="transmembrane region" description="Helical" evidence="13">
    <location>
        <begin position="104"/>
        <end position="122"/>
    </location>
</feature>
<proteinExistence type="inferred from homology"/>
<feature type="transmembrane region" description="Helical" evidence="13">
    <location>
        <begin position="58"/>
        <end position="79"/>
    </location>
</feature>
<evidence type="ECO:0000256" key="10">
    <source>
        <dbReference type="ARBA" id="ARBA00023132"/>
    </source>
</evidence>
<evidence type="ECO:0000256" key="2">
    <source>
        <dbReference type="ARBA" id="ARBA00004567"/>
    </source>
</evidence>
<evidence type="ECO:0008006" key="16">
    <source>
        <dbReference type="Google" id="ProtNLM"/>
    </source>
</evidence>
<keyword evidence="10" id="KW-0906">Nuclear pore complex</keyword>
<name>A0A1B0CH78_LUTLO</name>
<evidence type="ECO:0000313" key="14">
    <source>
        <dbReference type="EnsemblMetazoa" id="LLOJ003790-PA"/>
    </source>
</evidence>
<sequence length="577" mass="65920">MIAAQEVECRKICAERFFLAIACSTGSQFIMLGIFLLFVNFSIVHPVAWITGSIGKIFSFYTWLCIIPLIGSVGIYGMLMARHLATEPRYFHNRFSMYRSNGRMVAYLGAHGIVGFLTAWLYTKFLPDGYNSIVRGCNGDWCYNDKYIFMLLSGFYTGCYYFVKEIKSSNAVLFPIAQQGKYYQITSNLSGIFCKSLTMTIFSTASFIFSYWMGSLVLRWTIGGVFSLNHGGESLFGNLFTFLLDWELLIFVWIVSSQILSNMFLITRFFHVFLTEYRAFPIVRIIGSSNEQEITLAEALACHKVPVIQDLACQDLFVVANGGDVARRRDIFTLSIPGGHPNNWKAIVSQSLRLITEFTQKLTKSLEGCQRAPILPARVAFVRPTATEMADKILWTQYTEGLRIRRGNYPQDIFPPPPDSTTPAKFYTLQDFRKMLSDYIASGKRYLMTYPGIHFLFSETPFEEVFFHLKHSQRIIWIIQAIAALTEKSIEEDKFGVVQTDLTDIIRTFLQLKGVLDKIGNLMLGERRIDRNFLALKSASRRSLYRISNTFSPYFGDLLLSDSDLRQLSLFVTYKEA</sequence>
<keyword evidence="8 13" id="KW-1133">Transmembrane helix</keyword>
<evidence type="ECO:0000256" key="9">
    <source>
        <dbReference type="ARBA" id="ARBA00023010"/>
    </source>
</evidence>
<evidence type="ECO:0000256" key="5">
    <source>
        <dbReference type="ARBA" id="ARBA00022692"/>
    </source>
</evidence>
<organism evidence="14 15">
    <name type="scientific">Lutzomyia longipalpis</name>
    <name type="common">Sand fly</name>
    <dbReference type="NCBI Taxonomy" id="7200"/>
    <lineage>
        <taxon>Eukaryota</taxon>
        <taxon>Metazoa</taxon>
        <taxon>Ecdysozoa</taxon>
        <taxon>Arthropoda</taxon>
        <taxon>Hexapoda</taxon>
        <taxon>Insecta</taxon>
        <taxon>Pterygota</taxon>
        <taxon>Neoptera</taxon>
        <taxon>Endopterygota</taxon>
        <taxon>Diptera</taxon>
        <taxon>Nematocera</taxon>
        <taxon>Psychodoidea</taxon>
        <taxon>Psychodidae</taxon>
        <taxon>Lutzomyia</taxon>
        <taxon>Lutzomyia</taxon>
    </lineage>
</organism>
<evidence type="ECO:0000256" key="1">
    <source>
        <dbReference type="ARBA" id="ARBA00004232"/>
    </source>
</evidence>
<dbReference type="InterPro" id="IPR019049">
    <property type="entry name" value="Nucleoporin_prot_Ndc1/Nup"/>
</dbReference>
<reference evidence="14" key="1">
    <citation type="submission" date="2020-05" db="UniProtKB">
        <authorList>
            <consortium name="EnsemblMetazoa"/>
        </authorList>
    </citation>
    <scope>IDENTIFICATION</scope>
    <source>
        <strain evidence="14">Jacobina</strain>
    </source>
</reference>
<keyword evidence="4" id="KW-0813">Transport</keyword>
<keyword evidence="5 13" id="KW-0812">Transmembrane</keyword>
<evidence type="ECO:0000256" key="6">
    <source>
        <dbReference type="ARBA" id="ARBA00022816"/>
    </source>
</evidence>
<keyword evidence="7" id="KW-0653">Protein transport</keyword>
<keyword evidence="11 13" id="KW-0472">Membrane</keyword>
<dbReference type="Proteomes" id="UP000092461">
    <property type="component" value="Unassembled WGS sequence"/>
</dbReference>
<keyword evidence="6" id="KW-0509">mRNA transport</keyword>
<evidence type="ECO:0000256" key="3">
    <source>
        <dbReference type="ARBA" id="ARBA00005760"/>
    </source>
</evidence>
<dbReference type="PANTHER" id="PTHR13269">
    <property type="entry name" value="NUCLEOPORIN NDC1"/>
    <property type="match status" value="1"/>
</dbReference>
<evidence type="ECO:0000256" key="8">
    <source>
        <dbReference type="ARBA" id="ARBA00022989"/>
    </source>
</evidence>
<keyword evidence="15" id="KW-1185">Reference proteome</keyword>
<dbReference type="VEuPathDB" id="VectorBase:LLOJ003790"/>
<evidence type="ECO:0000256" key="13">
    <source>
        <dbReference type="SAM" id="Phobius"/>
    </source>
</evidence>
<dbReference type="GO" id="GO:0006999">
    <property type="term" value="P:nuclear pore organization"/>
    <property type="evidence" value="ECO:0007669"/>
    <property type="project" value="TreeGrafter"/>
</dbReference>
<dbReference type="EnsemblMetazoa" id="LLOJ003790-RA">
    <property type="protein sequence ID" value="LLOJ003790-PA"/>
    <property type="gene ID" value="LLOJ003790"/>
</dbReference>
<dbReference type="GO" id="GO:0070762">
    <property type="term" value="C:nuclear pore transmembrane ring"/>
    <property type="evidence" value="ECO:0007669"/>
    <property type="project" value="TreeGrafter"/>
</dbReference>
<dbReference type="GO" id="GO:0031965">
    <property type="term" value="C:nuclear membrane"/>
    <property type="evidence" value="ECO:0007669"/>
    <property type="project" value="UniProtKB-SubCell"/>
</dbReference>
<dbReference type="VEuPathDB" id="VectorBase:LLONM1_002248"/>
<evidence type="ECO:0000256" key="12">
    <source>
        <dbReference type="ARBA" id="ARBA00023242"/>
    </source>
</evidence>
<protein>
    <recommendedName>
        <fullName evidence="16">Nucleoporin ndc1</fullName>
    </recommendedName>
</protein>
<comment type="subcellular location">
    <subcellularLocation>
        <location evidence="1">Nucleus membrane</location>
        <topology evidence="1">Multi-pass membrane protein</topology>
    </subcellularLocation>
    <subcellularLocation>
        <location evidence="2">Nucleus</location>
        <location evidence="2">Nuclear pore complex</location>
    </subcellularLocation>
</comment>
<evidence type="ECO:0000313" key="15">
    <source>
        <dbReference type="Proteomes" id="UP000092461"/>
    </source>
</evidence>